<dbReference type="SUPFAM" id="SSF52374">
    <property type="entry name" value="Nucleotidylyl transferase"/>
    <property type="match status" value="1"/>
</dbReference>
<dbReference type="NCBIfam" id="TIGR00482">
    <property type="entry name" value="nicotinate (nicotinamide) nucleotide adenylyltransferase"/>
    <property type="match status" value="1"/>
</dbReference>
<evidence type="ECO:0000256" key="10">
    <source>
        <dbReference type="ARBA" id="ARBA00023004"/>
    </source>
</evidence>
<dbReference type="InterPro" id="IPR005249">
    <property type="entry name" value="YqeK"/>
</dbReference>
<evidence type="ECO:0000256" key="1">
    <source>
        <dbReference type="ARBA" id="ARBA00002324"/>
    </source>
</evidence>
<dbReference type="Pfam" id="PF01467">
    <property type="entry name" value="CTP_transf_like"/>
    <property type="match status" value="1"/>
</dbReference>
<comment type="catalytic activity">
    <reaction evidence="12 14">
        <text>nicotinate beta-D-ribonucleotide + ATP + H(+) = deamido-NAD(+) + diphosphate</text>
        <dbReference type="Rhea" id="RHEA:22860"/>
        <dbReference type="ChEBI" id="CHEBI:15378"/>
        <dbReference type="ChEBI" id="CHEBI:30616"/>
        <dbReference type="ChEBI" id="CHEBI:33019"/>
        <dbReference type="ChEBI" id="CHEBI:57502"/>
        <dbReference type="ChEBI" id="CHEBI:58437"/>
        <dbReference type="EC" id="2.7.7.18"/>
    </reaction>
</comment>
<dbReference type="InterPro" id="IPR014729">
    <property type="entry name" value="Rossmann-like_a/b/a_fold"/>
</dbReference>
<dbReference type="EC" id="2.7.7.18" evidence="14"/>
<evidence type="ECO:0000256" key="11">
    <source>
        <dbReference type="ARBA" id="ARBA00023027"/>
    </source>
</evidence>
<comment type="function">
    <text evidence="1 14">Catalyzes the reversible adenylation of nicotinate mononucleotide (NaMN) to nicotinic acid adenine dinucleotide (NaAD).</text>
</comment>
<keyword evidence="4 14" id="KW-0808">Transferase</keyword>
<evidence type="ECO:0000256" key="7">
    <source>
        <dbReference type="ARBA" id="ARBA00022741"/>
    </source>
</evidence>
<evidence type="ECO:0000256" key="14">
    <source>
        <dbReference type="HAMAP-Rule" id="MF_00244"/>
    </source>
</evidence>
<dbReference type="CDD" id="cd00077">
    <property type="entry name" value="HDc"/>
    <property type="match status" value="1"/>
</dbReference>
<keyword evidence="8" id="KW-0378">Hydrolase</keyword>
<evidence type="ECO:0000256" key="4">
    <source>
        <dbReference type="ARBA" id="ARBA00022679"/>
    </source>
</evidence>
<protein>
    <recommendedName>
        <fullName evidence="14">Probable nicotinate-nucleotide adenylyltransferase</fullName>
        <ecNumber evidence="14">2.7.7.18</ecNumber>
    </recommendedName>
    <alternativeName>
        <fullName evidence="14">Deamido-NAD(+) diphosphorylase</fullName>
    </alternativeName>
    <alternativeName>
        <fullName evidence="14">Deamido-NAD(+) pyrophosphorylase</fullName>
    </alternativeName>
    <alternativeName>
        <fullName evidence="14">Nicotinate mononucleotide adenylyltransferase</fullName>
        <shortName evidence="14">NaMN adenylyltransferase</shortName>
    </alternativeName>
</protein>
<dbReference type="PANTHER" id="PTHR39321">
    <property type="entry name" value="NICOTINATE-NUCLEOTIDE ADENYLYLTRANSFERASE-RELATED"/>
    <property type="match status" value="1"/>
</dbReference>
<sequence>MQSSKKIILFGGSFDPVHFGHTKILKKAMDIVQPDKVLVLPNFQTPLKDRVLTPGAERLAMLKLAFKNWPLVEVSDYEIAQNQKCYTIDTLEHFQEIYTDHEFYILLGSDQMVSFKQWKRYDELYKKAKIICYKRQHYCKCCRTNTCLCDTPVRDFQDIIYLKEELVELSSTEIRKEPLKPYSLNVDVLNYINDHGLYAIERIQQFEKESRFKHSLRVGYMAKQLMQAVKPEWAHLAYSAGIYHDICKDMPLDLQVDIAENILGITDYVSPKVLHGYIGAYKLKAEYGFSNDLVLDAIRRHTKPFDYYETEPTLLDKVVYLADKLEPNRTDEDVCGDIEYFRALAKQDIDKCFVELFEHTQRAFNRK</sequence>
<name>A0ABP9U9K0_9BACT</name>
<dbReference type="PROSITE" id="PS51831">
    <property type="entry name" value="HD"/>
    <property type="match status" value="1"/>
</dbReference>
<dbReference type="Pfam" id="PF01966">
    <property type="entry name" value="HD"/>
    <property type="match status" value="1"/>
</dbReference>
<dbReference type="NCBIfam" id="TIGR00125">
    <property type="entry name" value="cyt_tran_rel"/>
    <property type="match status" value="1"/>
</dbReference>
<accession>A0ABP9U9K0</accession>
<comment type="caution">
    <text evidence="16">The sequence shown here is derived from an EMBL/GenBank/DDBJ whole genome shotgun (WGS) entry which is preliminary data.</text>
</comment>
<feature type="domain" description="HD" evidence="15">
    <location>
        <begin position="211"/>
        <end position="328"/>
    </location>
</feature>
<dbReference type="NCBIfam" id="TIGR00488">
    <property type="entry name" value="bis(5'-nucleosyl)-tetraphosphatase (symmetrical) YqeK"/>
    <property type="match status" value="1"/>
</dbReference>
<keyword evidence="7 14" id="KW-0547">Nucleotide-binding</keyword>
<dbReference type="InterPro" id="IPR004821">
    <property type="entry name" value="Cyt_trans-like"/>
</dbReference>
<evidence type="ECO:0000256" key="13">
    <source>
        <dbReference type="ARBA" id="ARBA00049417"/>
    </source>
</evidence>
<keyword evidence="3 14" id="KW-0662">Pyridine nucleotide biosynthesis</keyword>
<dbReference type="Gene3D" id="1.10.3210.10">
    <property type="entry name" value="Hypothetical protein af1432"/>
    <property type="match status" value="1"/>
</dbReference>
<keyword evidence="9 14" id="KW-0067">ATP-binding</keyword>
<dbReference type="GO" id="GO:0016779">
    <property type="term" value="F:nucleotidyltransferase activity"/>
    <property type="evidence" value="ECO:0007669"/>
    <property type="project" value="UniProtKB-KW"/>
</dbReference>
<proteinExistence type="inferred from homology"/>
<dbReference type="Gene3D" id="3.40.50.620">
    <property type="entry name" value="HUPs"/>
    <property type="match status" value="1"/>
</dbReference>
<evidence type="ECO:0000256" key="5">
    <source>
        <dbReference type="ARBA" id="ARBA00022695"/>
    </source>
</evidence>
<keyword evidence="5 14" id="KW-0548">Nucleotidyltransferase</keyword>
<organism evidence="16 17">
    <name type="scientific">Ureaplasma ceti</name>
    <dbReference type="NCBI Taxonomy" id="3119530"/>
    <lineage>
        <taxon>Bacteria</taxon>
        <taxon>Bacillati</taxon>
        <taxon>Mycoplasmatota</taxon>
        <taxon>Mycoplasmoidales</taxon>
        <taxon>Mycoplasmoidaceae</taxon>
        <taxon>Ureaplasma</taxon>
    </lineage>
</organism>
<evidence type="ECO:0000256" key="8">
    <source>
        <dbReference type="ARBA" id="ARBA00022801"/>
    </source>
</evidence>
<keyword evidence="10" id="KW-0408">Iron</keyword>
<dbReference type="EMBL" id="BAABQM010000001">
    <property type="protein sequence ID" value="GAA5414536.1"/>
    <property type="molecule type" value="Genomic_DNA"/>
</dbReference>
<evidence type="ECO:0000256" key="6">
    <source>
        <dbReference type="ARBA" id="ARBA00022723"/>
    </source>
</evidence>
<keyword evidence="6" id="KW-0479">Metal-binding</keyword>
<dbReference type="RefSeq" id="WP_353289698.1">
    <property type="nucleotide sequence ID" value="NZ_BAABQM010000001.1"/>
</dbReference>
<keyword evidence="11 14" id="KW-0520">NAD</keyword>
<comment type="similarity">
    <text evidence="14">Belongs to the NadD family.</text>
</comment>
<dbReference type="NCBIfam" id="NF005519">
    <property type="entry name" value="PRK07152.1"/>
    <property type="match status" value="1"/>
</dbReference>
<dbReference type="SMART" id="SM00471">
    <property type="entry name" value="HDc"/>
    <property type="match status" value="1"/>
</dbReference>
<evidence type="ECO:0000256" key="12">
    <source>
        <dbReference type="ARBA" id="ARBA00048721"/>
    </source>
</evidence>
<dbReference type="HAMAP" id="MF_00244">
    <property type="entry name" value="NaMN_adenylyltr"/>
    <property type="match status" value="1"/>
</dbReference>
<evidence type="ECO:0000313" key="17">
    <source>
        <dbReference type="Proteomes" id="UP001449582"/>
    </source>
</evidence>
<evidence type="ECO:0000259" key="15">
    <source>
        <dbReference type="PROSITE" id="PS51831"/>
    </source>
</evidence>
<dbReference type="CDD" id="cd02165">
    <property type="entry name" value="NMNAT"/>
    <property type="match status" value="1"/>
</dbReference>
<reference evidence="16" key="1">
    <citation type="submission" date="2024-02" db="EMBL/GenBank/DDBJ databases">
        <title>Draft genome sequence of new strains in genus Ureaplasma.</title>
        <authorList>
            <person name="Nakajima Y."/>
            <person name="Segawa T."/>
        </authorList>
    </citation>
    <scope>NUCLEOTIDE SEQUENCE [LARGE SCALE GENOMIC DNA]</scope>
    <source>
        <strain evidence="16">OM1</strain>
    </source>
</reference>
<evidence type="ECO:0000256" key="3">
    <source>
        <dbReference type="ARBA" id="ARBA00022642"/>
    </source>
</evidence>
<keyword evidence="17" id="KW-1185">Reference proteome</keyword>
<evidence type="ECO:0000256" key="9">
    <source>
        <dbReference type="ARBA" id="ARBA00022840"/>
    </source>
</evidence>
<gene>
    <name evidence="14" type="primary">nadD</name>
    <name evidence="16" type="ORF">UREOM_2470</name>
</gene>
<evidence type="ECO:0000313" key="16">
    <source>
        <dbReference type="EMBL" id="GAA5414536.1"/>
    </source>
</evidence>
<dbReference type="InterPro" id="IPR005248">
    <property type="entry name" value="NadD/NMNAT"/>
</dbReference>
<evidence type="ECO:0000256" key="2">
    <source>
        <dbReference type="ARBA" id="ARBA00005019"/>
    </source>
</evidence>
<dbReference type="InterPro" id="IPR003607">
    <property type="entry name" value="HD/PDEase_dom"/>
</dbReference>
<dbReference type="Proteomes" id="UP001449582">
    <property type="component" value="Unassembled WGS sequence"/>
</dbReference>
<dbReference type="PANTHER" id="PTHR39321:SF3">
    <property type="entry name" value="PHOSPHOPANTETHEINE ADENYLYLTRANSFERASE"/>
    <property type="match status" value="1"/>
</dbReference>
<dbReference type="InterPro" id="IPR006674">
    <property type="entry name" value="HD_domain"/>
</dbReference>
<dbReference type="SUPFAM" id="SSF109604">
    <property type="entry name" value="HD-domain/PDEase-like"/>
    <property type="match status" value="1"/>
</dbReference>
<comment type="catalytic activity">
    <reaction evidence="13">
        <text>P(1),P(4)-bis(5'-adenosyl) tetraphosphate + H2O = 2 ADP + 2 H(+)</text>
        <dbReference type="Rhea" id="RHEA:24252"/>
        <dbReference type="ChEBI" id="CHEBI:15377"/>
        <dbReference type="ChEBI" id="CHEBI:15378"/>
        <dbReference type="ChEBI" id="CHEBI:58141"/>
        <dbReference type="ChEBI" id="CHEBI:456216"/>
        <dbReference type="EC" id="3.6.1.41"/>
    </reaction>
</comment>
<comment type="pathway">
    <text evidence="2 14">Cofactor biosynthesis; NAD(+) biosynthesis; deamido-NAD(+) from nicotinate D-ribonucleotide: step 1/1.</text>
</comment>